<dbReference type="KEGG" id="vta:A0165"/>
<evidence type="ECO:0000313" key="2">
    <source>
        <dbReference type="Proteomes" id="UP000235828"/>
    </source>
</evidence>
<name>A0A2N8Z8A7_9VIBR</name>
<dbReference type="Proteomes" id="UP000235828">
    <property type="component" value="Chromosome A"/>
</dbReference>
<protein>
    <submittedName>
        <fullName evidence="1">Uncharacterized protein</fullName>
    </submittedName>
</protein>
<organism evidence="1 2">
    <name type="scientific">Vibrio tapetis subsp. tapetis</name>
    <dbReference type="NCBI Taxonomy" id="1671868"/>
    <lineage>
        <taxon>Bacteria</taxon>
        <taxon>Pseudomonadati</taxon>
        <taxon>Pseudomonadota</taxon>
        <taxon>Gammaproteobacteria</taxon>
        <taxon>Vibrionales</taxon>
        <taxon>Vibrionaceae</taxon>
        <taxon>Vibrio</taxon>
    </lineage>
</organism>
<accession>A0A2N8Z8A7</accession>
<proteinExistence type="predicted"/>
<sequence length="113" mass="12624">MMSLSDAVLQEVEDRICEDIARAITYFASRAVGVNVLKLATKLSIITMNNLGSSEKTLSESLNLLNIPMAKSLIAASFYQYTTAELTEALEVVQEKEVQNALQDIYRSWYAQK</sequence>
<dbReference type="AlphaFoldDB" id="A0A2N8Z8A7"/>
<evidence type="ECO:0000313" key="1">
    <source>
        <dbReference type="EMBL" id="SON48144.1"/>
    </source>
</evidence>
<keyword evidence="2" id="KW-1185">Reference proteome</keyword>
<dbReference type="RefSeq" id="WP_102521067.1">
    <property type="nucleotide sequence ID" value="NZ_LT960611.1"/>
</dbReference>
<reference evidence="1 2" key="1">
    <citation type="submission" date="2017-10" db="EMBL/GenBank/DDBJ databases">
        <authorList>
            <person name="Banno H."/>
            <person name="Chua N.-H."/>
        </authorList>
    </citation>
    <scope>NUCLEOTIDE SEQUENCE [LARGE SCALE GENOMIC DNA]</scope>
    <source>
        <strain evidence="1">Vibrio tapetis CECT4600</strain>
    </source>
</reference>
<dbReference type="EMBL" id="LT960611">
    <property type="protein sequence ID" value="SON48144.1"/>
    <property type="molecule type" value="Genomic_DNA"/>
</dbReference>
<gene>
    <name evidence="1" type="ORF">VTAP4600_A0165</name>
</gene>